<dbReference type="PANTHER" id="PTHR45128">
    <property type="entry name" value="METHYLTRANSFERASE TYPE 11"/>
    <property type="match status" value="1"/>
</dbReference>
<keyword evidence="2" id="KW-0489">Methyltransferase</keyword>
<dbReference type="GO" id="GO:0008168">
    <property type="term" value="F:methyltransferase activity"/>
    <property type="evidence" value="ECO:0007669"/>
    <property type="project" value="UniProtKB-KW"/>
</dbReference>
<reference evidence="2 3" key="1">
    <citation type="submission" date="2021-03" db="EMBL/GenBank/DDBJ databases">
        <title>Metabolic Capacity of the Antarctic Cyanobacterium Phormidium pseudopriestleyi that Sustains Oxygenic Photosynthesis in the Presence of Hydrogen Sulfide.</title>
        <authorList>
            <person name="Lumian J.E."/>
            <person name="Jungblut A.D."/>
            <person name="Dillon M.L."/>
            <person name="Hawes I."/>
            <person name="Doran P.T."/>
            <person name="Mackey T.J."/>
            <person name="Dick G.J."/>
            <person name="Grettenberger C.L."/>
            <person name="Sumner D.Y."/>
        </authorList>
    </citation>
    <scope>NUCLEOTIDE SEQUENCE [LARGE SCALE GENOMIC DNA]</scope>
    <source>
        <strain evidence="2 3">FRX01</strain>
    </source>
</reference>
<evidence type="ECO:0000259" key="1">
    <source>
        <dbReference type="Pfam" id="PF13847"/>
    </source>
</evidence>
<proteinExistence type="predicted"/>
<gene>
    <name evidence="2" type="ORF">J0895_08740</name>
</gene>
<name>A0ABS3FPY7_9CYAN</name>
<dbReference type="Proteomes" id="UP000664844">
    <property type="component" value="Unassembled WGS sequence"/>
</dbReference>
<dbReference type="InterPro" id="IPR053173">
    <property type="entry name" value="SAM-binding_MTase"/>
</dbReference>
<keyword evidence="3" id="KW-1185">Reference proteome</keyword>
<organism evidence="2 3">
    <name type="scientific">Phormidium pseudopriestleyi FRX01</name>
    <dbReference type="NCBI Taxonomy" id="1759528"/>
    <lineage>
        <taxon>Bacteria</taxon>
        <taxon>Bacillati</taxon>
        <taxon>Cyanobacteriota</taxon>
        <taxon>Cyanophyceae</taxon>
        <taxon>Oscillatoriophycideae</taxon>
        <taxon>Oscillatoriales</taxon>
        <taxon>Oscillatoriaceae</taxon>
        <taxon>Phormidium</taxon>
    </lineage>
</organism>
<dbReference type="SUPFAM" id="SSF53335">
    <property type="entry name" value="S-adenosyl-L-methionine-dependent methyltransferases"/>
    <property type="match status" value="1"/>
</dbReference>
<dbReference type="GO" id="GO:0032259">
    <property type="term" value="P:methylation"/>
    <property type="evidence" value="ECO:0007669"/>
    <property type="project" value="UniProtKB-KW"/>
</dbReference>
<keyword evidence="2" id="KW-0808">Transferase</keyword>
<feature type="domain" description="Methyltransferase" evidence="1">
    <location>
        <begin position="56"/>
        <end position="205"/>
    </location>
</feature>
<dbReference type="InterPro" id="IPR029063">
    <property type="entry name" value="SAM-dependent_MTases_sf"/>
</dbReference>
<sequence length="441" mass="51311">MTKQDSELIGKIRQQFDTGPYPRTPLEQSPKKDYNVLFIHSLVTSFYLRDKQIIDTKNKIILDAGCGTGYKALALAEANPGAQIVCIDLSEESIKLAQKRLEYQGFQNVEFYPMKIEEVPTLGIQFDYINNDEVLYLFPEPATGLQILKSVLKPDGIIRSNLHSSLARTYWYRAQELCQMMGLMEENPRELEIEIVRDTMKALKNDVVLKAQTWKSQYENNEEWFLMNYLFQGDKGYTIPELFFSLKSADLEFISMVNWRRWELMDLFEDPENLPMFLGISLPELEVADKLHLFELLHPINRLLDFWCGHPNTAQAFVPVDEWTDSDWQEVNVHLHPQLRTQQVREDLVECITNHRPFEVSRYITRSIRSSIFIESSIGACLLPLWEGPQPVQALVNLWLQIRPLHPETLEPVSQAKAFEDIKEILSDLETFLYVLLEHLP</sequence>
<dbReference type="EMBL" id="JAFLQW010000237">
    <property type="protein sequence ID" value="MBO0349188.1"/>
    <property type="molecule type" value="Genomic_DNA"/>
</dbReference>
<protein>
    <submittedName>
        <fullName evidence="2">Class I SAM-dependent methyltransferase</fullName>
    </submittedName>
</protein>
<evidence type="ECO:0000313" key="3">
    <source>
        <dbReference type="Proteomes" id="UP000664844"/>
    </source>
</evidence>
<evidence type="ECO:0000313" key="2">
    <source>
        <dbReference type="EMBL" id="MBO0349188.1"/>
    </source>
</evidence>
<dbReference type="CDD" id="cd02440">
    <property type="entry name" value="AdoMet_MTases"/>
    <property type="match status" value="1"/>
</dbReference>
<dbReference type="PANTHER" id="PTHR45128:SF1">
    <property type="entry name" value="S-ADENOSYLMETHIONINE-DEPENDENT METHYLTRANSFERASE RV2258C"/>
    <property type="match status" value="1"/>
</dbReference>
<dbReference type="InterPro" id="IPR025714">
    <property type="entry name" value="Methyltranfer_dom"/>
</dbReference>
<accession>A0ABS3FPY7</accession>
<dbReference type="Gene3D" id="3.40.50.150">
    <property type="entry name" value="Vaccinia Virus protein VP39"/>
    <property type="match status" value="1"/>
</dbReference>
<dbReference type="Pfam" id="PF13847">
    <property type="entry name" value="Methyltransf_31"/>
    <property type="match status" value="1"/>
</dbReference>
<dbReference type="RefSeq" id="WP_207087722.1">
    <property type="nucleotide sequence ID" value="NZ_JAFLQW010000237.1"/>
</dbReference>
<comment type="caution">
    <text evidence="2">The sequence shown here is derived from an EMBL/GenBank/DDBJ whole genome shotgun (WGS) entry which is preliminary data.</text>
</comment>